<dbReference type="AlphaFoldDB" id="A0A7Z0AXG6"/>
<dbReference type="Gene3D" id="3.40.50.300">
    <property type="entry name" value="P-loop containing nucleotide triphosphate hydrolases"/>
    <property type="match status" value="1"/>
</dbReference>
<evidence type="ECO:0000313" key="2">
    <source>
        <dbReference type="Proteomes" id="UP000572540"/>
    </source>
</evidence>
<dbReference type="EMBL" id="JACCAU010000001">
    <property type="protein sequence ID" value="NYH13551.1"/>
    <property type="molecule type" value="Genomic_DNA"/>
</dbReference>
<organism evidence="1 2">
    <name type="scientific">Paraburkholderia bryophila</name>
    <dbReference type="NCBI Taxonomy" id="420952"/>
    <lineage>
        <taxon>Bacteria</taxon>
        <taxon>Pseudomonadati</taxon>
        <taxon>Pseudomonadota</taxon>
        <taxon>Betaproteobacteria</taxon>
        <taxon>Burkholderiales</taxon>
        <taxon>Burkholderiaceae</taxon>
        <taxon>Paraburkholderia</taxon>
    </lineage>
</organism>
<dbReference type="RefSeq" id="WP_179703334.1">
    <property type="nucleotide sequence ID" value="NZ_JACCAU010000001.1"/>
</dbReference>
<reference evidence="1 2" key="1">
    <citation type="submission" date="2020-07" db="EMBL/GenBank/DDBJ databases">
        <title>Exploring microbial biodiversity for novel pathways involved in the catabolism of aromatic compounds derived from lignin.</title>
        <authorList>
            <person name="Elkins J."/>
        </authorList>
    </citation>
    <scope>NUCLEOTIDE SEQUENCE [LARGE SCALE GENOMIC DNA]</scope>
    <source>
        <strain evidence="1 2">H2C3B</strain>
    </source>
</reference>
<dbReference type="Proteomes" id="UP000572540">
    <property type="component" value="Unassembled WGS sequence"/>
</dbReference>
<protein>
    <recommendedName>
        <fullName evidence="3">Terminase family protein</fullName>
    </recommendedName>
</protein>
<comment type="caution">
    <text evidence="1">The sequence shown here is derived from an EMBL/GenBank/DDBJ whole genome shotgun (WGS) entry which is preliminary data.</text>
</comment>
<gene>
    <name evidence="1" type="ORF">GGD41_000779</name>
</gene>
<evidence type="ECO:0000313" key="1">
    <source>
        <dbReference type="EMBL" id="NYH13551.1"/>
    </source>
</evidence>
<name>A0A7Z0AXG6_9BURK</name>
<accession>A0A7Z0AXG6</accession>
<evidence type="ECO:0008006" key="3">
    <source>
        <dbReference type="Google" id="ProtNLM"/>
    </source>
</evidence>
<dbReference type="InterPro" id="IPR027417">
    <property type="entry name" value="P-loop_NTPase"/>
</dbReference>
<sequence length="431" mass="47687">MADIRLMPLHAGQREVYAGLAKRTVLRIGRRFGKTALLEVIAEYAALRGERIGFFFPDLTRAQPVYQSIVSTLKPAIKSSNKTDLMIELITGGQIEMWSLGDEHAGRSRWYHKALIDEASLVPDLESKFNLSIAPTLLDRNGDAIIAGTPLGTDEESFFYRACMIKEPSGKWPTVWKEFHKPTSSNPLLDPLAVAALKNQYEPLVFQQEYEAQFVSWSGVSLFKLPDLLVDGHGVSYPQVCEAVLATVDTAVKDGAGNDGCGVVYWAINKYGIGEPLTVLDWSIEQITSDLQVGWMPSIFRRLEELSRACRARHGSIGCYIEDKASGMMLLQHGERVGWDTHAIPGDLTAIGKSGRASLASGPVFQGRVKLSQYAFDKQTEYKAISRNHLVSQVTSFSLGDKLAYKRADDLADCFFYGVLVALEGEQPLLF</sequence>
<proteinExistence type="predicted"/>